<proteinExistence type="predicted"/>
<reference evidence="1" key="1">
    <citation type="submission" date="2019-02" db="EMBL/GenBank/DDBJ databases">
        <authorList>
            <person name="Fang M.L."/>
            <person name="Zhang Y."/>
        </authorList>
    </citation>
    <scope>NUCLEOTIDE SEQUENCE</scope>
    <source>
        <strain evidence="1">YMF1.01838</strain>
    </source>
</reference>
<keyword evidence="1" id="KW-0496">Mitochondrion</keyword>
<dbReference type="InterPro" id="IPR027434">
    <property type="entry name" value="Homing_endonucl"/>
</dbReference>
<sequence>MFSMLAKYLNSEGINSLVTSENKAGTTTLRIEGVEAIAHLVPLFKNYSNLTYWKSKDINILLTIFNFHSGGVHLYRKGLMAILEILYKNPNKRIKSLSEWKELIENYFNSADTKYISGYQFISPIIKDKKKVGWLVRFSVRIVTVNGEKLKNKSFFYSSYSTEAKALIAALEYRDIVILSHLKEWQSQSLEP</sequence>
<gene>
    <name evidence="1" type="primary">orf192</name>
</gene>
<accession>A0A482DVL5</accession>
<evidence type="ECO:0000313" key="1">
    <source>
        <dbReference type="EMBL" id="QBM09636.1"/>
    </source>
</evidence>
<dbReference type="SUPFAM" id="SSF55608">
    <property type="entry name" value="Homing endonucleases"/>
    <property type="match status" value="1"/>
</dbReference>
<protein>
    <recommendedName>
        <fullName evidence="2">Homing endonuclease LAGLIDADG domain-containing protein</fullName>
    </recommendedName>
</protein>
<name>A0A482DVL5_9PEZI</name>
<dbReference type="Gene3D" id="3.10.28.10">
    <property type="entry name" value="Homing endonucleases"/>
    <property type="match status" value="1"/>
</dbReference>
<dbReference type="AlphaFoldDB" id="A0A482DVL5"/>
<geneLocation type="mitochondrion" evidence="1"/>
<evidence type="ECO:0008006" key="2">
    <source>
        <dbReference type="Google" id="ProtNLM"/>
    </source>
</evidence>
<dbReference type="EMBL" id="MK550697">
    <property type="protein sequence ID" value="QBM09636.1"/>
    <property type="molecule type" value="Genomic_DNA"/>
</dbReference>
<organism evidence="1">
    <name type="scientific">Dactylella sp</name>
    <dbReference type="NCBI Taxonomy" id="1814903"/>
    <lineage>
        <taxon>Eukaryota</taxon>
        <taxon>Fungi</taxon>
        <taxon>Dikarya</taxon>
        <taxon>Ascomycota</taxon>
        <taxon>Pezizomycotina</taxon>
        <taxon>Orbiliomycetes</taxon>
        <taxon>Orbiliales</taxon>
        <taxon>Orbiliaceae</taxon>
        <taxon>Dactylella</taxon>
    </lineage>
</organism>